<comment type="caution">
    <text evidence="2">The sequence shown here is derived from an EMBL/GenBank/DDBJ whole genome shotgun (WGS) entry which is preliminary data.</text>
</comment>
<evidence type="ECO:0000259" key="1">
    <source>
        <dbReference type="Pfam" id="PF13785"/>
    </source>
</evidence>
<evidence type="ECO:0000313" key="3">
    <source>
        <dbReference type="Proteomes" id="UP000231019"/>
    </source>
</evidence>
<organism evidence="2 3">
    <name type="scientific">bacterium (Candidatus Blackallbacteria) CG17_big_fil_post_rev_8_21_14_2_50_48_46</name>
    <dbReference type="NCBI Taxonomy" id="2014261"/>
    <lineage>
        <taxon>Bacteria</taxon>
        <taxon>Candidatus Blackallbacteria</taxon>
    </lineage>
</organism>
<dbReference type="AlphaFoldDB" id="A0A2M7G4I1"/>
<reference evidence="2 3" key="1">
    <citation type="submission" date="2017-09" db="EMBL/GenBank/DDBJ databases">
        <title>Depth-based differentiation of microbial function through sediment-hosted aquifers and enrichment of novel symbionts in the deep terrestrial subsurface.</title>
        <authorList>
            <person name="Probst A.J."/>
            <person name="Ladd B."/>
            <person name="Jarett J.K."/>
            <person name="Geller-Mcgrath D.E."/>
            <person name="Sieber C.M."/>
            <person name="Emerson J.B."/>
            <person name="Anantharaman K."/>
            <person name="Thomas B.C."/>
            <person name="Malmstrom R."/>
            <person name="Stieglmeier M."/>
            <person name="Klingl A."/>
            <person name="Woyke T."/>
            <person name="Ryan C.M."/>
            <person name="Banfield J.F."/>
        </authorList>
    </citation>
    <scope>NUCLEOTIDE SEQUENCE [LARGE SCALE GENOMIC DNA]</scope>
    <source>
        <strain evidence="2">CG17_big_fil_post_rev_8_21_14_2_50_48_46</strain>
    </source>
</reference>
<dbReference type="Proteomes" id="UP000231019">
    <property type="component" value="Unassembled WGS sequence"/>
</dbReference>
<feature type="domain" description="DUF4178" evidence="1">
    <location>
        <begin position="42"/>
        <end position="177"/>
    </location>
</feature>
<dbReference type="InterPro" id="IPR025235">
    <property type="entry name" value="DUF4178"/>
</dbReference>
<proteinExistence type="predicted"/>
<evidence type="ECO:0000313" key="2">
    <source>
        <dbReference type="EMBL" id="PIW16828.1"/>
    </source>
</evidence>
<protein>
    <recommendedName>
        <fullName evidence="1">DUF4178 domain-containing protein</fullName>
    </recommendedName>
</protein>
<sequence length="190" mass="21374">MGLLEFLFGKPRSKENYQQNLPAPLVKSGKALTRQASVLDLQVGGVVSYDGTDFIVRNRHAYESHGFEWFSFHLIDTISGRKLWLDAEDDDELEMGISQEIDLELSGSIPSRLSWQGQTYRLDEHGFAKVLMESEDSTPKYAQVEYWDFYSSDEESALGVEKWGGDLEVSLSQAIEPYEITILALGPADA</sequence>
<gene>
    <name evidence="2" type="ORF">COW36_11135</name>
</gene>
<accession>A0A2M7G4I1</accession>
<name>A0A2M7G4I1_9BACT</name>
<dbReference type="EMBL" id="PFFQ01000034">
    <property type="protein sequence ID" value="PIW16828.1"/>
    <property type="molecule type" value="Genomic_DNA"/>
</dbReference>
<dbReference type="Pfam" id="PF13785">
    <property type="entry name" value="DUF4178"/>
    <property type="match status" value="1"/>
</dbReference>